<evidence type="ECO:0000256" key="1">
    <source>
        <dbReference type="SAM" id="MobiDB-lite"/>
    </source>
</evidence>
<dbReference type="AlphaFoldDB" id="A0A0A8Z473"/>
<protein>
    <submittedName>
        <fullName evidence="2">Uncharacterized protein</fullName>
    </submittedName>
</protein>
<reference evidence="2" key="1">
    <citation type="submission" date="2014-09" db="EMBL/GenBank/DDBJ databases">
        <authorList>
            <person name="Magalhaes I.L.F."/>
            <person name="Oliveira U."/>
            <person name="Santos F.R."/>
            <person name="Vidigal T.H.D.A."/>
            <person name="Brescovit A.D."/>
            <person name="Santos A.J."/>
        </authorList>
    </citation>
    <scope>NUCLEOTIDE SEQUENCE</scope>
    <source>
        <tissue evidence="2">Shoot tissue taken approximately 20 cm above the soil surface</tissue>
    </source>
</reference>
<organism evidence="2">
    <name type="scientific">Arundo donax</name>
    <name type="common">Giant reed</name>
    <name type="synonym">Donax arundinaceus</name>
    <dbReference type="NCBI Taxonomy" id="35708"/>
    <lineage>
        <taxon>Eukaryota</taxon>
        <taxon>Viridiplantae</taxon>
        <taxon>Streptophyta</taxon>
        <taxon>Embryophyta</taxon>
        <taxon>Tracheophyta</taxon>
        <taxon>Spermatophyta</taxon>
        <taxon>Magnoliopsida</taxon>
        <taxon>Liliopsida</taxon>
        <taxon>Poales</taxon>
        <taxon>Poaceae</taxon>
        <taxon>PACMAD clade</taxon>
        <taxon>Arundinoideae</taxon>
        <taxon>Arundineae</taxon>
        <taxon>Arundo</taxon>
    </lineage>
</organism>
<evidence type="ECO:0000313" key="2">
    <source>
        <dbReference type="EMBL" id="JAD29622.1"/>
    </source>
</evidence>
<name>A0A0A8Z473_ARUDO</name>
<accession>A0A0A8Z473</accession>
<sequence>MRWRGCRRSGEALAAAVQEGHRRRHRAGTRGSTLTSGSRRLLILMILKRTNSLMLLSRSIALILHLITAFHGRSKGNIQAVGVLL</sequence>
<proteinExistence type="predicted"/>
<dbReference type="EMBL" id="GBRH01268273">
    <property type="protein sequence ID" value="JAD29622.1"/>
    <property type="molecule type" value="Transcribed_RNA"/>
</dbReference>
<reference evidence="2" key="2">
    <citation type="journal article" date="2015" name="Data Brief">
        <title>Shoot transcriptome of the giant reed, Arundo donax.</title>
        <authorList>
            <person name="Barrero R.A."/>
            <person name="Guerrero F.D."/>
            <person name="Moolhuijzen P."/>
            <person name="Goolsby J.A."/>
            <person name="Tidwell J."/>
            <person name="Bellgard S.E."/>
            <person name="Bellgard M.I."/>
        </authorList>
    </citation>
    <scope>NUCLEOTIDE SEQUENCE</scope>
    <source>
        <tissue evidence="2">Shoot tissue taken approximately 20 cm above the soil surface</tissue>
    </source>
</reference>
<feature type="region of interest" description="Disordered" evidence="1">
    <location>
        <begin position="1"/>
        <end position="35"/>
    </location>
</feature>